<feature type="binding site" evidence="7">
    <location>
        <position position="141"/>
    </location>
    <ligand>
        <name>Zn(2+)</name>
        <dbReference type="ChEBI" id="CHEBI:29105"/>
    </ligand>
</feature>
<dbReference type="InterPro" id="IPR002481">
    <property type="entry name" value="FUR"/>
</dbReference>
<dbReference type="OrthoDB" id="9801127at2"/>
<dbReference type="PANTHER" id="PTHR33202">
    <property type="entry name" value="ZINC UPTAKE REGULATION PROTEIN"/>
    <property type="match status" value="1"/>
</dbReference>
<dbReference type="GO" id="GO:0045892">
    <property type="term" value="P:negative regulation of DNA-templated transcription"/>
    <property type="evidence" value="ECO:0007669"/>
    <property type="project" value="TreeGrafter"/>
</dbReference>
<dbReference type="EMBL" id="FUGD01000117">
    <property type="protein sequence ID" value="SJM38029.1"/>
    <property type="molecule type" value="Genomic_DNA"/>
</dbReference>
<dbReference type="AlphaFoldDB" id="A0A1R4EHZ9"/>
<gene>
    <name evidence="9" type="primary">zur</name>
    <name evidence="9" type="ORF">A1019T_02017</name>
</gene>
<dbReference type="InterPro" id="IPR036390">
    <property type="entry name" value="WH_DNA-bd_sf"/>
</dbReference>
<keyword evidence="5" id="KW-0238">DNA-binding</keyword>
<keyword evidence="2" id="KW-0678">Repressor</keyword>
<dbReference type="SUPFAM" id="SSF46785">
    <property type="entry name" value="Winged helix' DNA-binding domain"/>
    <property type="match status" value="1"/>
</dbReference>
<keyword evidence="7" id="KW-0479">Metal-binding</keyword>
<dbReference type="GO" id="GO:0000976">
    <property type="term" value="F:transcription cis-regulatory region binding"/>
    <property type="evidence" value="ECO:0007669"/>
    <property type="project" value="TreeGrafter"/>
</dbReference>
<evidence type="ECO:0000256" key="4">
    <source>
        <dbReference type="ARBA" id="ARBA00023015"/>
    </source>
</evidence>
<evidence type="ECO:0000256" key="5">
    <source>
        <dbReference type="ARBA" id="ARBA00023125"/>
    </source>
</evidence>
<accession>A0A1R4EHZ9</accession>
<feature type="region of interest" description="Disordered" evidence="8">
    <location>
        <begin position="1"/>
        <end position="29"/>
    </location>
</feature>
<evidence type="ECO:0000256" key="3">
    <source>
        <dbReference type="ARBA" id="ARBA00022833"/>
    </source>
</evidence>
<dbReference type="PANTHER" id="PTHR33202:SF6">
    <property type="entry name" value="ZINC UPTAKE REGULATION PROTEIN"/>
    <property type="match status" value="1"/>
</dbReference>
<evidence type="ECO:0000256" key="7">
    <source>
        <dbReference type="PIRSR" id="PIRSR602481-1"/>
    </source>
</evidence>
<dbReference type="GO" id="GO:1900376">
    <property type="term" value="P:regulation of secondary metabolite biosynthetic process"/>
    <property type="evidence" value="ECO:0007669"/>
    <property type="project" value="TreeGrafter"/>
</dbReference>
<keyword evidence="6" id="KW-0804">Transcription</keyword>
<keyword evidence="10" id="KW-1185">Reference proteome</keyword>
<dbReference type="Proteomes" id="UP000188169">
    <property type="component" value="Unassembled WGS sequence"/>
</dbReference>
<evidence type="ECO:0000256" key="8">
    <source>
        <dbReference type="SAM" id="MobiDB-lite"/>
    </source>
</evidence>
<dbReference type="Gene3D" id="1.10.10.10">
    <property type="entry name" value="Winged helix-like DNA-binding domain superfamily/Winged helix DNA-binding domain"/>
    <property type="match status" value="1"/>
</dbReference>
<dbReference type="GO" id="GO:0008270">
    <property type="term" value="F:zinc ion binding"/>
    <property type="evidence" value="ECO:0007669"/>
    <property type="project" value="TreeGrafter"/>
</dbReference>
<dbReference type="RefSeq" id="WP_077449395.1">
    <property type="nucleotide sequence ID" value="NZ_FUGD01000117.1"/>
</dbReference>
<proteinExistence type="inferred from homology"/>
<dbReference type="Gene3D" id="3.30.1490.190">
    <property type="match status" value="1"/>
</dbReference>
<keyword evidence="3 7" id="KW-0862">Zinc</keyword>
<evidence type="ECO:0000256" key="2">
    <source>
        <dbReference type="ARBA" id="ARBA00022491"/>
    </source>
</evidence>
<comment type="cofactor">
    <cofactor evidence="7">
        <name>Zn(2+)</name>
        <dbReference type="ChEBI" id="CHEBI:29105"/>
    </cofactor>
    <text evidence="7">Binds 1 zinc ion per subunit.</text>
</comment>
<dbReference type="InterPro" id="IPR043135">
    <property type="entry name" value="Fur_C"/>
</dbReference>
<feature type="binding site" evidence="7">
    <location>
        <position position="138"/>
    </location>
    <ligand>
        <name>Zn(2+)</name>
        <dbReference type="ChEBI" id="CHEBI:29105"/>
    </ligand>
</feature>
<feature type="binding site" evidence="7">
    <location>
        <position position="178"/>
    </location>
    <ligand>
        <name>Zn(2+)</name>
        <dbReference type="ChEBI" id="CHEBI:29105"/>
    </ligand>
</feature>
<evidence type="ECO:0000256" key="6">
    <source>
        <dbReference type="ARBA" id="ARBA00023163"/>
    </source>
</evidence>
<comment type="similarity">
    <text evidence="1">Belongs to the Fur family.</text>
</comment>
<name>A0A1R4EHZ9_9GAMM</name>
<dbReference type="GO" id="GO:0003700">
    <property type="term" value="F:DNA-binding transcription factor activity"/>
    <property type="evidence" value="ECO:0007669"/>
    <property type="project" value="InterPro"/>
</dbReference>
<keyword evidence="4" id="KW-0805">Transcription regulation</keyword>
<dbReference type="STRING" id="1945520.A1019T_02017"/>
<evidence type="ECO:0000256" key="1">
    <source>
        <dbReference type="ARBA" id="ARBA00007957"/>
    </source>
</evidence>
<organism evidence="9 10">
    <name type="scientific">Psychrobacter pasteurii</name>
    <dbReference type="NCBI Taxonomy" id="1945520"/>
    <lineage>
        <taxon>Bacteria</taxon>
        <taxon>Pseudomonadati</taxon>
        <taxon>Pseudomonadota</taxon>
        <taxon>Gammaproteobacteria</taxon>
        <taxon>Moraxellales</taxon>
        <taxon>Moraxellaceae</taxon>
        <taxon>Psychrobacter</taxon>
    </lineage>
</organism>
<feature type="compositionally biased region" description="Basic and acidic residues" evidence="8">
    <location>
        <begin position="19"/>
        <end position="29"/>
    </location>
</feature>
<dbReference type="InterPro" id="IPR036388">
    <property type="entry name" value="WH-like_DNA-bd_sf"/>
</dbReference>
<dbReference type="Pfam" id="PF01475">
    <property type="entry name" value="FUR"/>
    <property type="match status" value="1"/>
</dbReference>
<protein>
    <submittedName>
        <fullName evidence="9">Zinc uptake regulation protein</fullName>
    </submittedName>
</protein>
<feature type="binding site" evidence="7">
    <location>
        <position position="181"/>
    </location>
    <ligand>
        <name>Zn(2+)</name>
        <dbReference type="ChEBI" id="CHEBI:29105"/>
    </ligand>
</feature>
<reference evidence="10" key="1">
    <citation type="submission" date="2017-02" db="EMBL/GenBank/DDBJ databases">
        <authorList>
            <person name="Mornico D."/>
        </authorList>
    </citation>
    <scope>NUCLEOTIDE SEQUENCE [LARGE SCALE GENOMIC DNA]</scope>
</reference>
<evidence type="ECO:0000313" key="10">
    <source>
        <dbReference type="Proteomes" id="UP000188169"/>
    </source>
</evidence>
<evidence type="ECO:0000313" key="9">
    <source>
        <dbReference type="EMBL" id="SJM38029.1"/>
    </source>
</evidence>
<sequence length="192" mass="21547">MIDAAKSPTTYQSPPCEHQGAHSHDVHDLSSEDISQRLQTAEQICAAKQARFTPLRRTVYQLILESEKPLGAYDLIQSLQQDREKQVGDKAKMVAPPTIYRTLEFLLEFGFIHQLTSINAFVPCCHPRDEHNAVFLLCNDCQRVQEFSGLPVQEIVGYVKNEVGFKVEQSVMELKGLCQTCSPVPSNLSEDA</sequence>
<dbReference type="GO" id="GO:0005829">
    <property type="term" value="C:cytosol"/>
    <property type="evidence" value="ECO:0007669"/>
    <property type="project" value="TreeGrafter"/>
</dbReference>